<evidence type="ECO:0000313" key="8">
    <source>
        <dbReference type="EMBL" id="KAB7739851.1"/>
    </source>
</evidence>
<evidence type="ECO:0000256" key="6">
    <source>
        <dbReference type="ARBA" id="ARBA00023136"/>
    </source>
</evidence>
<feature type="transmembrane region" description="Helical" evidence="7">
    <location>
        <begin position="290"/>
        <end position="308"/>
    </location>
</feature>
<dbReference type="CDD" id="cd06173">
    <property type="entry name" value="MFS_MefA_like"/>
    <property type="match status" value="1"/>
</dbReference>
<feature type="transmembrane region" description="Helical" evidence="7">
    <location>
        <begin position="112"/>
        <end position="136"/>
    </location>
</feature>
<keyword evidence="4 7" id="KW-0812">Transmembrane</keyword>
<proteinExistence type="predicted"/>
<evidence type="ECO:0000256" key="4">
    <source>
        <dbReference type="ARBA" id="ARBA00022692"/>
    </source>
</evidence>
<reference evidence="8 9" key="1">
    <citation type="submission" date="2019-09" db="EMBL/GenBank/DDBJ databases">
        <title>Parvibaculum sedimenti sp. nov., isolated from sediment.</title>
        <authorList>
            <person name="Wang Y."/>
        </authorList>
    </citation>
    <scope>NUCLEOTIDE SEQUENCE [LARGE SCALE GENOMIC DNA]</scope>
    <source>
        <strain evidence="8 9">HXT-9</strain>
    </source>
</reference>
<name>A0A6N6VME1_9HYPH</name>
<dbReference type="RefSeq" id="WP_152216232.1">
    <property type="nucleotide sequence ID" value="NZ_JBAQYD010000077.1"/>
</dbReference>
<protein>
    <submittedName>
        <fullName evidence="8">MFS transporter</fullName>
    </submittedName>
</protein>
<dbReference type="Gene3D" id="1.20.1250.20">
    <property type="entry name" value="MFS general substrate transporter like domains"/>
    <property type="match status" value="1"/>
</dbReference>
<feature type="transmembrane region" description="Helical" evidence="7">
    <location>
        <begin position="264"/>
        <end position="283"/>
    </location>
</feature>
<feature type="transmembrane region" description="Helical" evidence="7">
    <location>
        <begin position="148"/>
        <end position="172"/>
    </location>
</feature>
<evidence type="ECO:0000313" key="9">
    <source>
        <dbReference type="Proteomes" id="UP000468901"/>
    </source>
</evidence>
<keyword evidence="3" id="KW-1003">Cell membrane</keyword>
<evidence type="ECO:0000256" key="3">
    <source>
        <dbReference type="ARBA" id="ARBA00022475"/>
    </source>
</evidence>
<organism evidence="8 9">
    <name type="scientific">Parvibaculum sedimenti</name>
    <dbReference type="NCBI Taxonomy" id="2608632"/>
    <lineage>
        <taxon>Bacteria</taxon>
        <taxon>Pseudomonadati</taxon>
        <taxon>Pseudomonadota</taxon>
        <taxon>Alphaproteobacteria</taxon>
        <taxon>Hyphomicrobiales</taxon>
        <taxon>Parvibaculaceae</taxon>
        <taxon>Parvibaculum</taxon>
    </lineage>
</organism>
<keyword evidence="6 7" id="KW-0472">Membrane</keyword>
<dbReference type="InterPro" id="IPR036259">
    <property type="entry name" value="MFS_trans_sf"/>
</dbReference>
<dbReference type="PANTHER" id="PTHR23513">
    <property type="entry name" value="INTEGRAL MEMBRANE EFFLUX PROTEIN-RELATED"/>
    <property type="match status" value="1"/>
</dbReference>
<dbReference type="PANTHER" id="PTHR23513:SF9">
    <property type="entry name" value="ENTEROBACTIN EXPORTER ENTS"/>
    <property type="match status" value="1"/>
</dbReference>
<keyword evidence="2" id="KW-0813">Transport</keyword>
<keyword evidence="5 7" id="KW-1133">Transmembrane helix</keyword>
<feature type="transmembrane region" description="Helical" evidence="7">
    <location>
        <begin position="84"/>
        <end position="106"/>
    </location>
</feature>
<feature type="transmembrane region" description="Helical" evidence="7">
    <location>
        <begin position="227"/>
        <end position="252"/>
    </location>
</feature>
<evidence type="ECO:0000256" key="7">
    <source>
        <dbReference type="SAM" id="Phobius"/>
    </source>
</evidence>
<evidence type="ECO:0000256" key="2">
    <source>
        <dbReference type="ARBA" id="ARBA00022448"/>
    </source>
</evidence>
<feature type="transmembrane region" description="Helical" evidence="7">
    <location>
        <begin position="373"/>
        <end position="400"/>
    </location>
</feature>
<dbReference type="Proteomes" id="UP000468901">
    <property type="component" value="Unassembled WGS sequence"/>
</dbReference>
<feature type="transmembrane region" description="Helical" evidence="7">
    <location>
        <begin position="52"/>
        <end position="72"/>
    </location>
</feature>
<dbReference type="GO" id="GO:0005886">
    <property type="term" value="C:plasma membrane"/>
    <property type="evidence" value="ECO:0007669"/>
    <property type="project" value="UniProtKB-SubCell"/>
</dbReference>
<gene>
    <name evidence="8" type="ORF">F2P47_10075</name>
</gene>
<comment type="caution">
    <text evidence="8">The sequence shown here is derived from an EMBL/GenBank/DDBJ whole genome shotgun (WGS) entry which is preliminary data.</text>
</comment>
<evidence type="ECO:0000256" key="1">
    <source>
        <dbReference type="ARBA" id="ARBA00004651"/>
    </source>
</evidence>
<dbReference type="SUPFAM" id="SSF103473">
    <property type="entry name" value="MFS general substrate transporter"/>
    <property type="match status" value="1"/>
</dbReference>
<dbReference type="Pfam" id="PF05977">
    <property type="entry name" value="MFS_3"/>
    <property type="match status" value="1"/>
</dbReference>
<evidence type="ECO:0000256" key="5">
    <source>
        <dbReference type="ARBA" id="ARBA00022989"/>
    </source>
</evidence>
<dbReference type="AlphaFoldDB" id="A0A6N6VME1"/>
<feature type="transmembrane region" description="Helical" evidence="7">
    <location>
        <begin position="178"/>
        <end position="196"/>
    </location>
</feature>
<dbReference type="InterPro" id="IPR010290">
    <property type="entry name" value="TM_effector"/>
</dbReference>
<comment type="subcellular location">
    <subcellularLocation>
        <location evidence="1">Cell membrane</location>
        <topology evidence="1">Multi-pass membrane protein</topology>
    </subcellularLocation>
</comment>
<dbReference type="EMBL" id="WESC01000008">
    <property type="protein sequence ID" value="KAB7739851.1"/>
    <property type="molecule type" value="Genomic_DNA"/>
</dbReference>
<sequence>MDTTSTPHVSLKSVLGVRDFRFFLAGRFLGTLGSQIQSVAVGWQIYDLTHSAMALGFVGLAQFLPMVLLILPAGDVADRIDRRIIVAVSYGLQALAIALLIALTHMESTNVWPFYLVLVLTGISRAFAGPALRSFVPLLVSKEQMPRAIALSSSSFQVAVIGGPALGGIIYIWGPTAAYGACLLFFVAVAVAFVALRTQHQQQPVDPTMGAFARAMAGIAYIRTQPIVLGAISLDLFAVLLGGATALLPIYAKDILHVGPEGLGLMRSAPAIGAVIVNFLLIWRPLHRHTGLAMFACVALFGVATIVFGLSETFMLSLAALFVMGGADMVSVFVRSTLIPLATPPEKLGRVSAVDLIFISASNEFGEFESGMVAGWIGAVPAVVVGGLGTIGVVALWMWLFPDLRKIDRLTDVKPG</sequence>
<accession>A0A6N6VME1</accession>
<keyword evidence="9" id="KW-1185">Reference proteome</keyword>